<evidence type="ECO:0000313" key="7">
    <source>
        <dbReference type="EMBL" id="KTS99593.1"/>
    </source>
</evidence>
<dbReference type="InterPro" id="IPR009926">
    <property type="entry name" value="T3SS_YcgR_PilZN"/>
</dbReference>
<accession>A0AB34VIY4</accession>
<protein>
    <recommendedName>
        <fullName evidence="4">Flagellar brake protein YcgR</fullName>
    </recommendedName>
    <alternativeName>
        <fullName evidence="4">Cyclic di-GMP binding protein YcgR</fullName>
    </alternativeName>
</protein>
<dbReference type="HAMAP" id="MF_01457">
    <property type="entry name" value="YcgR"/>
    <property type="match status" value="1"/>
</dbReference>
<comment type="similarity">
    <text evidence="4">Belongs to the YcgR family.</text>
</comment>
<keyword evidence="7" id="KW-0282">Flagellum</keyword>
<comment type="subunit">
    <text evidence="4">Monomer. Interacts with the flagellar basal bodies.</text>
</comment>
<dbReference type="GO" id="GO:0009425">
    <property type="term" value="C:bacterial-type flagellum basal body"/>
    <property type="evidence" value="ECO:0007669"/>
    <property type="project" value="UniProtKB-SubCell"/>
</dbReference>
<dbReference type="EMBL" id="LDSI01000006">
    <property type="protein sequence ID" value="KTS99593.1"/>
    <property type="molecule type" value="Genomic_DNA"/>
</dbReference>
<sequence length="244" mass="27684">MKEADKEHYLKRGTLAVLGVMKDLLQAQTPLLVNFSRGQFISRMLAADENRIVFDLGSNNLDNDYALQCNDITVFAETQGAKVEFALPGLEKTEFDGLPAFQATLPEVLWQIQRREFFRISAPMDPQFWCHCTWPDGSAARLRLQDLSLGGIGVLVDDAMPDGLKSGDDFKNLQVELGEYGQFNVNATLMHIGERSMITSKNETKVTPRLSFRFTALEPHQERQLQQVIFSLERLARDKAQRFQ</sequence>
<feature type="domain" description="PilZ" evidence="5">
    <location>
        <begin position="113"/>
        <end position="230"/>
    </location>
</feature>
<comment type="caution">
    <text evidence="7">The sequence shown here is derived from an EMBL/GenBank/DDBJ whole genome shotgun (WGS) entry which is preliminary data.</text>
</comment>
<keyword evidence="2 4" id="KW-0547">Nucleotide-binding</keyword>
<keyword evidence="1 4" id="KW-0973">c-di-GMP</keyword>
<name>A0AB34VIY4_9GAMM</name>
<organism evidence="7 8">
    <name type="scientific">Pantoea stewartii</name>
    <dbReference type="NCBI Taxonomy" id="66269"/>
    <lineage>
        <taxon>Bacteria</taxon>
        <taxon>Pseudomonadati</taxon>
        <taxon>Pseudomonadota</taxon>
        <taxon>Gammaproteobacteria</taxon>
        <taxon>Enterobacterales</taxon>
        <taxon>Erwiniaceae</taxon>
        <taxon>Pantoea</taxon>
    </lineage>
</organism>
<dbReference type="Pfam" id="PF07238">
    <property type="entry name" value="PilZ"/>
    <property type="match status" value="1"/>
</dbReference>
<comment type="function">
    <text evidence="4">Acts as a flagellar brake, regulating swimming and swarming in a bis-(3'-5') cyclic diguanylic acid (c-di-GMP)-dependent manner. Binds 1 c-di-GMP dimer per subunit. Increasing levels of c-di-GMP lead to decreased motility.</text>
</comment>
<evidence type="ECO:0000259" key="6">
    <source>
        <dbReference type="Pfam" id="PF07317"/>
    </source>
</evidence>
<dbReference type="InterPro" id="IPR009875">
    <property type="entry name" value="PilZ_domain"/>
</dbReference>
<dbReference type="GO" id="GO:0071973">
    <property type="term" value="P:bacterial-type flagellum-dependent cell motility"/>
    <property type="evidence" value="ECO:0007669"/>
    <property type="project" value="UniProtKB-UniRule"/>
</dbReference>
<dbReference type="GO" id="GO:0071945">
    <property type="term" value="P:regulation of bacterial-type flagellum-dependent cell motility by regulation of motor speed"/>
    <property type="evidence" value="ECO:0007669"/>
    <property type="project" value="UniProtKB-UniRule"/>
</dbReference>
<gene>
    <name evidence="4" type="primary">ycgR</name>
    <name evidence="7" type="ORF">RSA13_04980</name>
</gene>
<keyword evidence="3 4" id="KW-0975">Bacterial flagellum</keyword>
<dbReference type="Proteomes" id="UP000072520">
    <property type="component" value="Unassembled WGS sequence"/>
</dbReference>
<dbReference type="InterPro" id="IPR023787">
    <property type="entry name" value="T3SS_YcgR"/>
</dbReference>
<keyword evidence="7" id="KW-0969">Cilium</keyword>
<evidence type="ECO:0000256" key="1">
    <source>
        <dbReference type="ARBA" id="ARBA00022636"/>
    </source>
</evidence>
<dbReference type="Gene3D" id="2.30.110.10">
    <property type="entry name" value="Electron Transport, Fmn-binding Protein, Chain A"/>
    <property type="match status" value="1"/>
</dbReference>
<dbReference type="RefSeq" id="WP_006119706.1">
    <property type="nucleotide sequence ID" value="NZ_CP046585.1"/>
</dbReference>
<dbReference type="GO" id="GO:0035438">
    <property type="term" value="F:cyclic-di-GMP binding"/>
    <property type="evidence" value="ECO:0007669"/>
    <property type="project" value="UniProtKB-UniRule"/>
</dbReference>
<evidence type="ECO:0000256" key="4">
    <source>
        <dbReference type="HAMAP-Rule" id="MF_01457"/>
    </source>
</evidence>
<dbReference type="SUPFAM" id="SSF141371">
    <property type="entry name" value="PilZ domain-like"/>
    <property type="match status" value="1"/>
</dbReference>
<comment type="subcellular location">
    <subcellularLocation>
        <location evidence="4">Bacterial flagellum basal body</location>
    </subcellularLocation>
</comment>
<feature type="domain" description="Type III secretion system flagellar brake protein YcgR PilZN" evidence="6">
    <location>
        <begin position="9"/>
        <end position="110"/>
    </location>
</feature>
<dbReference type="InterPro" id="IPR012349">
    <property type="entry name" value="Split_barrel_FMN-bd"/>
</dbReference>
<keyword evidence="7" id="KW-0966">Cell projection</keyword>
<evidence type="ECO:0000256" key="3">
    <source>
        <dbReference type="ARBA" id="ARBA00023143"/>
    </source>
</evidence>
<dbReference type="AlphaFoldDB" id="A0AB34VIY4"/>
<dbReference type="Gene3D" id="2.40.10.220">
    <property type="entry name" value="predicted glycosyltransferase like domains"/>
    <property type="match status" value="1"/>
</dbReference>
<evidence type="ECO:0000259" key="5">
    <source>
        <dbReference type="Pfam" id="PF07238"/>
    </source>
</evidence>
<proteinExistence type="inferred from homology"/>
<evidence type="ECO:0000313" key="8">
    <source>
        <dbReference type="Proteomes" id="UP000072520"/>
    </source>
</evidence>
<reference evidence="7 8" key="1">
    <citation type="journal article" date="2016" name="Front. Microbiol.">
        <title>Genomic Resource of Rice Seed Associated Bacteria.</title>
        <authorList>
            <person name="Midha S."/>
            <person name="Bansal K."/>
            <person name="Sharma S."/>
            <person name="Kumar N."/>
            <person name="Patil P.P."/>
            <person name="Chaudhry V."/>
            <person name="Patil P.B."/>
        </authorList>
    </citation>
    <scope>NUCLEOTIDE SEQUENCE [LARGE SCALE GENOMIC DNA]</scope>
    <source>
        <strain evidence="7 8">RSA13</strain>
    </source>
</reference>
<evidence type="ECO:0000256" key="2">
    <source>
        <dbReference type="ARBA" id="ARBA00022741"/>
    </source>
</evidence>
<dbReference type="Pfam" id="PF07317">
    <property type="entry name" value="PilZN"/>
    <property type="match status" value="1"/>
</dbReference>